<keyword evidence="2" id="KW-0378">Hydrolase</keyword>
<dbReference type="RefSeq" id="WP_099613256.1">
    <property type="nucleotide sequence ID" value="NZ_KZ319368.1"/>
</dbReference>
<keyword evidence="3" id="KW-1185">Reference proteome</keyword>
<protein>
    <submittedName>
        <fullName evidence="2">Phosphohydrolase</fullName>
    </submittedName>
</protein>
<gene>
    <name evidence="2" type="ORF">CLH61_03080</name>
</gene>
<sequence length="492" mass="56243">MRSAVNDLLGAYDKLIMDPVHGGIPLYRHEIQVIDHPLFQRLRNICQNDILSLVFPGATHSRFLHSIGVMHVGGRMFRAMIDAYLRERKLSDQADLSLSQLDAIDYLAKTIRLGCLLHDSGHSSFSHQFTQATRIRELMSRPGRFEDLWEGVDYSTYYSDVPPELEHEHYSVRVAHQVLSDIDLEAAGLDGRDIIGIMETTRVSPSETFCRHARTFWEFIAGEDAESGALTQRDTPRLVMGLLSSIVSGEIDADRADYMLRDGFHSSVTIGGFNLDHLLSNLRFGWDTAEPWMGLAITQKGLGALEDFVYSRHQMYRKVYAHKTALGFDWVLREAINEVLEEPEIFAWVDTCLSNMRYFAELTDSFFWEAFRRIGRRHPESYARCIVDRIKLDHLDTREDLSAAAIKEHSSYLADELGLNPDHVVTCSMRARFSNIRDNFNGIKVLVRDPLSRARSLRQITDVSAFFSKFGDGTITHFYLQPKLVRESDITE</sequence>
<dbReference type="GO" id="GO:0008832">
    <property type="term" value="F:dGTPase activity"/>
    <property type="evidence" value="ECO:0007669"/>
    <property type="project" value="TreeGrafter"/>
</dbReference>
<evidence type="ECO:0000313" key="2">
    <source>
        <dbReference type="EMBL" id="PHQ16090.1"/>
    </source>
</evidence>
<dbReference type="GO" id="GO:0006203">
    <property type="term" value="P:dGTP catabolic process"/>
    <property type="evidence" value="ECO:0007669"/>
    <property type="project" value="TreeGrafter"/>
</dbReference>
<feature type="domain" description="HD/PDEase" evidence="1">
    <location>
        <begin position="58"/>
        <end position="268"/>
    </location>
</feature>
<dbReference type="PANTHER" id="PTHR11373">
    <property type="entry name" value="DEOXYNUCLEOSIDE TRIPHOSPHATE TRIPHOSPHOHYDROLASE"/>
    <property type="match status" value="1"/>
</dbReference>
<dbReference type="Proteomes" id="UP000231409">
    <property type="component" value="Unassembled WGS sequence"/>
</dbReference>
<evidence type="ECO:0000259" key="1">
    <source>
        <dbReference type="SMART" id="SM00471"/>
    </source>
</evidence>
<dbReference type="EMBL" id="NTFH01000004">
    <property type="protein sequence ID" value="PHQ16090.1"/>
    <property type="molecule type" value="Genomic_DNA"/>
</dbReference>
<dbReference type="InterPro" id="IPR003607">
    <property type="entry name" value="HD/PDEase_dom"/>
</dbReference>
<reference evidence="2 3" key="1">
    <citation type="submission" date="2017-09" db="EMBL/GenBank/DDBJ databases">
        <title>The draft genome sequences of Marinobacter sp. PWS21.</title>
        <authorList>
            <person name="Cao J."/>
        </authorList>
    </citation>
    <scope>NUCLEOTIDE SEQUENCE [LARGE SCALE GENOMIC DNA]</scope>
    <source>
        <strain evidence="2 3">PWS21</strain>
    </source>
</reference>
<name>A0A2G1UNU6_9GAMM</name>
<accession>A0A2G1UNU6</accession>
<comment type="caution">
    <text evidence="2">The sequence shown here is derived from an EMBL/GenBank/DDBJ whole genome shotgun (WGS) entry which is preliminary data.</text>
</comment>
<proteinExistence type="predicted"/>
<dbReference type="PANTHER" id="PTHR11373:SF4">
    <property type="entry name" value="DEOXYNUCLEOSIDE TRIPHOSPHATE TRIPHOSPHOHYDROLASE SAMHD1"/>
    <property type="match status" value="1"/>
</dbReference>
<dbReference type="InterPro" id="IPR050135">
    <property type="entry name" value="dGTPase-like"/>
</dbReference>
<evidence type="ECO:0000313" key="3">
    <source>
        <dbReference type="Proteomes" id="UP000231409"/>
    </source>
</evidence>
<dbReference type="SUPFAM" id="SSF109604">
    <property type="entry name" value="HD-domain/PDEase-like"/>
    <property type="match status" value="1"/>
</dbReference>
<dbReference type="Gene3D" id="1.10.3210.10">
    <property type="entry name" value="Hypothetical protein af1432"/>
    <property type="match status" value="1"/>
</dbReference>
<organism evidence="2 3">
    <name type="scientific">Marinobacter profundi</name>
    <dbReference type="NCBI Taxonomy" id="2666256"/>
    <lineage>
        <taxon>Bacteria</taxon>
        <taxon>Pseudomonadati</taxon>
        <taxon>Pseudomonadota</taxon>
        <taxon>Gammaproteobacteria</taxon>
        <taxon>Pseudomonadales</taxon>
        <taxon>Marinobacteraceae</taxon>
        <taxon>Marinobacter</taxon>
    </lineage>
</organism>
<dbReference type="SMART" id="SM00471">
    <property type="entry name" value="HDc"/>
    <property type="match status" value="1"/>
</dbReference>
<dbReference type="AlphaFoldDB" id="A0A2G1UNU6"/>